<dbReference type="Proteomes" id="UP000307440">
    <property type="component" value="Unassembled WGS sequence"/>
</dbReference>
<feature type="transmembrane region" description="Helical" evidence="1">
    <location>
        <begin position="58"/>
        <end position="79"/>
    </location>
</feature>
<feature type="transmembrane region" description="Helical" evidence="1">
    <location>
        <begin position="126"/>
        <end position="147"/>
    </location>
</feature>
<dbReference type="Pfam" id="PF20151">
    <property type="entry name" value="DUF6533"/>
    <property type="match status" value="1"/>
</dbReference>
<sequence>MASTAFFNAVNIGEVYLQKRTAYSVQVASTTLLAIDWLATLDLEVNYVWPGSWNMIKILFVCARYSAFFHGAFILRYVFAFEGTQQACHIWLGLVGMSTLVSTTFAEAILFIRVYAMAGRNRGMRIYLVVHYVVVHLAQLILMSLAVKNLAFHQSPLPGKLSCVPNVSKITGVCLLAFFGIYVISEIIIVIIMCFVGFQKFRHNKSDLFTILFRDGLIYFAALTGIAIGNIIVILGAPKPYTLLLVELQAVLHTILSTRMVLHIRETDQRLHEQEQQITAARPGEQIGLRKMLASPAKPHPDLGIHTDMTWKAASPQSTYLGNNTVYSNVYDGRS</sequence>
<feature type="transmembrane region" description="Helical" evidence="1">
    <location>
        <begin position="167"/>
        <end position="196"/>
    </location>
</feature>
<proteinExistence type="predicted"/>
<organism evidence="3 4">
    <name type="scientific">Coprinopsis marcescibilis</name>
    <name type="common">Agaric fungus</name>
    <name type="synonym">Psathyrella marcescibilis</name>
    <dbReference type="NCBI Taxonomy" id="230819"/>
    <lineage>
        <taxon>Eukaryota</taxon>
        <taxon>Fungi</taxon>
        <taxon>Dikarya</taxon>
        <taxon>Basidiomycota</taxon>
        <taxon>Agaricomycotina</taxon>
        <taxon>Agaricomycetes</taxon>
        <taxon>Agaricomycetidae</taxon>
        <taxon>Agaricales</taxon>
        <taxon>Agaricineae</taxon>
        <taxon>Psathyrellaceae</taxon>
        <taxon>Coprinopsis</taxon>
    </lineage>
</organism>
<gene>
    <name evidence="3" type="ORF">FA15DRAFT_666878</name>
</gene>
<keyword evidence="1" id="KW-0812">Transmembrane</keyword>
<evidence type="ECO:0000256" key="1">
    <source>
        <dbReference type="SAM" id="Phobius"/>
    </source>
</evidence>
<keyword evidence="1" id="KW-0472">Membrane</keyword>
<reference evidence="3 4" key="1">
    <citation type="journal article" date="2019" name="Nat. Ecol. Evol.">
        <title>Megaphylogeny resolves global patterns of mushroom evolution.</title>
        <authorList>
            <person name="Varga T."/>
            <person name="Krizsan K."/>
            <person name="Foldi C."/>
            <person name="Dima B."/>
            <person name="Sanchez-Garcia M."/>
            <person name="Sanchez-Ramirez S."/>
            <person name="Szollosi G.J."/>
            <person name="Szarkandi J.G."/>
            <person name="Papp V."/>
            <person name="Albert L."/>
            <person name="Andreopoulos W."/>
            <person name="Angelini C."/>
            <person name="Antonin V."/>
            <person name="Barry K.W."/>
            <person name="Bougher N.L."/>
            <person name="Buchanan P."/>
            <person name="Buyck B."/>
            <person name="Bense V."/>
            <person name="Catcheside P."/>
            <person name="Chovatia M."/>
            <person name="Cooper J."/>
            <person name="Damon W."/>
            <person name="Desjardin D."/>
            <person name="Finy P."/>
            <person name="Geml J."/>
            <person name="Haridas S."/>
            <person name="Hughes K."/>
            <person name="Justo A."/>
            <person name="Karasinski D."/>
            <person name="Kautmanova I."/>
            <person name="Kiss B."/>
            <person name="Kocsube S."/>
            <person name="Kotiranta H."/>
            <person name="LaButti K.M."/>
            <person name="Lechner B.E."/>
            <person name="Liimatainen K."/>
            <person name="Lipzen A."/>
            <person name="Lukacs Z."/>
            <person name="Mihaltcheva S."/>
            <person name="Morgado L.N."/>
            <person name="Niskanen T."/>
            <person name="Noordeloos M.E."/>
            <person name="Ohm R.A."/>
            <person name="Ortiz-Santana B."/>
            <person name="Ovrebo C."/>
            <person name="Racz N."/>
            <person name="Riley R."/>
            <person name="Savchenko A."/>
            <person name="Shiryaev A."/>
            <person name="Soop K."/>
            <person name="Spirin V."/>
            <person name="Szebenyi C."/>
            <person name="Tomsovsky M."/>
            <person name="Tulloss R.E."/>
            <person name="Uehling J."/>
            <person name="Grigoriev I.V."/>
            <person name="Vagvolgyi C."/>
            <person name="Papp T."/>
            <person name="Martin F.M."/>
            <person name="Miettinen O."/>
            <person name="Hibbett D.S."/>
            <person name="Nagy L.G."/>
        </authorList>
    </citation>
    <scope>NUCLEOTIDE SEQUENCE [LARGE SCALE GENOMIC DNA]</scope>
    <source>
        <strain evidence="3 4">CBS 121175</strain>
    </source>
</reference>
<evidence type="ECO:0000313" key="3">
    <source>
        <dbReference type="EMBL" id="TFK26930.1"/>
    </source>
</evidence>
<accession>A0A5C3L2G4</accession>
<evidence type="ECO:0000313" key="4">
    <source>
        <dbReference type="Proteomes" id="UP000307440"/>
    </source>
</evidence>
<feature type="domain" description="DUF6533" evidence="2">
    <location>
        <begin position="25"/>
        <end position="68"/>
    </location>
</feature>
<feature type="transmembrane region" description="Helical" evidence="1">
    <location>
        <begin position="217"/>
        <end position="237"/>
    </location>
</feature>
<dbReference type="OrthoDB" id="2864306at2759"/>
<keyword evidence="4" id="KW-1185">Reference proteome</keyword>
<keyword evidence="1" id="KW-1133">Transmembrane helix</keyword>
<dbReference type="InterPro" id="IPR045340">
    <property type="entry name" value="DUF6533"/>
</dbReference>
<dbReference type="EMBL" id="ML210169">
    <property type="protein sequence ID" value="TFK26930.1"/>
    <property type="molecule type" value="Genomic_DNA"/>
</dbReference>
<protein>
    <recommendedName>
        <fullName evidence="2">DUF6533 domain-containing protein</fullName>
    </recommendedName>
</protein>
<name>A0A5C3L2G4_COPMA</name>
<evidence type="ECO:0000259" key="2">
    <source>
        <dbReference type="Pfam" id="PF20151"/>
    </source>
</evidence>
<feature type="transmembrane region" description="Helical" evidence="1">
    <location>
        <begin position="91"/>
        <end position="114"/>
    </location>
</feature>
<dbReference type="AlphaFoldDB" id="A0A5C3L2G4"/>